<organism evidence="6 7">
    <name type="scientific">Leptobrachium leishanense</name>
    <name type="common">Leishan spiny toad</name>
    <dbReference type="NCBI Taxonomy" id="445787"/>
    <lineage>
        <taxon>Eukaryota</taxon>
        <taxon>Metazoa</taxon>
        <taxon>Chordata</taxon>
        <taxon>Craniata</taxon>
        <taxon>Vertebrata</taxon>
        <taxon>Euteleostomi</taxon>
        <taxon>Amphibia</taxon>
        <taxon>Batrachia</taxon>
        <taxon>Anura</taxon>
        <taxon>Pelobatoidea</taxon>
        <taxon>Megophryidae</taxon>
        <taxon>Leptobrachium</taxon>
    </lineage>
</organism>
<evidence type="ECO:0000256" key="2">
    <source>
        <dbReference type="ARBA" id="ARBA00022771"/>
    </source>
</evidence>
<reference evidence="6" key="1">
    <citation type="submission" date="2025-08" db="UniProtKB">
        <authorList>
            <consortium name="Ensembl"/>
        </authorList>
    </citation>
    <scope>IDENTIFICATION</scope>
</reference>
<protein>
    <submittedName>
        <fullName evidence="6">Cyclin B1 interacting protein 1</fullName>
    </submittedName>
</protein>
<name>A0A8C5WJ35_9ANUR</name>
<dbReference type="GO" id="GO:0000795">
    <property type="term" value="C:synaptonemal complex"/>
    <property type="evidence" value="ECO:0007669"/>
    <property type="project" value="InterPro"/>
</dbReference>
<dbReference type="Ensembl" id="ENSLLET00000043853.1">
    <property type="protein sequence ID" value="ENSLLEP00000042168.1"/>
    <property type="gene ID" value="ENSLLEG00000026832.1"/>
</dbReference>
<accession>A0A8C5WJ35</accession>
<gene>
    <name evidence="6" type="primary">CCNB1IP1</name>
</gene>
<dbReference type="Proteomes" id="UP000694569">
    <property type="component" value="Unplaced"/>
</dbReference>
<evidence type="ECO:0000313" key="7">
    <source>
        <dbReference type="Proteomes" id="UP000694569"/>
    </source>
</evidence>
<sequence>MHHGVCTTYHYYFARLVTGSPYLQPVLNFSLRICSPFGHNCGNSTAPCLRERLLSSYRLIKAERSHSDTQRRGGVTALCSACCTHYSQGLALGLEPEEGVMSVCEDLLLCNFRKCRVKLSGYAWVTACSHIFCDKHGSGEFSHSPAVCPACNSTLSGKLDIVRTELGPSEEFKAMSLAGLRPELVLDICSRALAFWTYQVYQERLYQEYNHSKAEGNLKQMEKLCAQQIQNKDTELSAMKGEVNSLKKMLEEYKRKYTELSEKLMERNRQYQKLQGMYDAMRLRNIAMTNREHSSSGERAQDQCGAYGLQTGHPTKFAPVRTPPPGRSFEGDFHSKHFFFTPPADERRNPIFHSPRNEGDQQAPGFFKVMRM</sequence>
<proteinExistence type="predicted"/>
<evidence type="ECO:0000256" key="3">
    <source>
        <dbReference type="ARBA" id="ARBA00022833"/>
    </source>
</evidence>
<reference evidence="6" key="2">
    <citation type="submission" date="2025-09" db="UniProtKB">
        <authorList>
            <consortium name="Ensembl"/>
        </authorList>
    </citation>
    <scope>IDENTIFICATION</scope>
</reference>
<dbReference type="GO" id="GO:0061630">
    <property type="term" value="F:ubiquitin protein ligase activity"/>
    <property type="evidence" value="ECO:0007669"/>
    <property type="project" value="InterPro"/>
</dbReference>
<keyword evidence="1" id="KW-0479">Metal-binding</keyword>
<dbReference type="PANTHER" id="PTHR14305:SF0">
    <property type="entry name" value="E3 UBIQUITIN-PROTEIN LIGASE CCNB1IP1"/>
    <property type="match status" value="1"/>
</dbReference>
<evidence type="ECO:0000256" key="4">
    <source>
        <dbReference type="SAM" id="Coils"/>
    </source>
</evidence>
<evidence type="ECO:0000259" key="5">
    <source>
        <dbReference type="Pfam" id="PF14634"/>
    </source>
</evidence>
<dbReference type="Pfam" id="PF14634">
    <property type="entry name" value="zf-RING_5"/>
    <property type="match status" value="1"/>
</dbReference>
<keyword evidence="4" id="KW-0175">Coiled coil</keyword>
<dbReference type="GO" id="GO:0008270">
    <property type="term" value="F:zinc ion binding"/>
    <property type="evidence" value="ECO:0007669"/>
    <property type="project" value="UniProtKB-KW"/>
</dbReference>
<dbReference type="PANTHER" id="PTHR14305">
    <property type="entry name" value="E3 UBIQUITIN-PROTEIN LIGASE CCNB1IP1"/>
    <property type="match status" value="1"/>
</dbReference>
<dbReference type="OrthoDB" id="441210at2759"/>
<dbReference type="InterPro" id="IPR042448">
    <property type="entry name" value="CCNB1IP1"/>
</dbReference>
<evidence type="ECO:0000256" key="1">
    <source>
        <dbReference type="ARBA" id="ARBA00022723"/>
    </source>
</evidence>
<dbReference type="GO" id="GO:0007131">
    <property type="term" value="P:reciprocal meiotic recombination"/>
    <property type="evidence" value="ECO:0007669"/>
    <property type="project" value="InterPro"/>
</dbReference>
<evidence type="ECO:0000313" key="6">
    <source>
        <dbReference type="Ensembl" id="ENSLLEP00000042168.1"/>
    </source>
</evidence>
<feature type="coiled-coil region" evidence="4">
    <location>
        <begin position="211"/>
        <end position="270"/>
    </location>
</feature>
<dbReference type="AlphaFoldDB" id="A0A8C5WJ35"/>
<keyword evidence="3" id="KW-0862">Zinc</keyword>
<dbReference type="GeneTree" id="ENSGT00390000002849"/>
<feature type="domain" description="RING-type" evidence="5">
    <location>
        <begin position="110"/>
        <end position="152"/>
    </location>
</feature>
<keyword evidence="2" id="KW-0863">Zinc-finger</keyword>
<dbReference type="InterPro" id="IPR001841">
    <property type="entry name" value="Znf_RING"/>
</dbReference>
<keyword evidence="7" id="KW-1185">Reference proteome</keyword>